<dbReference type="PANTHER" id="PTHR45737">
    <property type="entry name" value="VON WILLEBRAND FACTOR A DOMAIN-CONTAINING PROTEIN 5A"/>
    <property type="match status" value="1"/>
</dbReference>
<evidence type="ECO:0000313" key="3">
    <source>
        <dbReference type="Proteomes" id="UP001487740"/>
    </source>
</evidence>
<proteinExistence type="predicted"/>
<gene>
    <name evidence="2" type="ORF">O3P69_016202</name>
</gene>
<sequence>MRHGSREVGVVACGCGGVWVVLVRAVLPVEEGAAVYHCEAQLDGRTIVTHCLEKNKPYTLVPFPHTGREGVQGGFERGKTALMTREDPDSSDILTLNLSNFPAGTRAKVTLRLVMELRVETDGIISFVLPTVLNPRYTPADHPRRQADDDMERAAEEDMKEERAVKCCGFLYLLRRLFRRKKKATVREAAKTDNVKEKVIEDTEEETIEEETRPLRPLRAPETPEATERRLGGLDGGCLQKKRPRKRDSEGKEVVGRSKNRPKKVKAPSLPEVKAAIESPRRQQLEAKKGKQRAERPSSSVRWTACAALGRRKEEATLAVAPHMRRYIVDHAAPHCGKCAKSSLACECVPPPSDTRTATIRVVRTCPGRFPPPWRASRPCSGRAEGDRGASGGDATPAVPRGESAASNRQGVSHRAAAQPAHPGGRRGGICQGAVWRPLAAPPTPLTLATVTPTTPAATPTISPINWDWRWEDRGVYVTQPYSMEVKAQVCGNHQISRIVSHTDPLNVTLTDDAMSAQVSQDGGFSCDHDWSMLVYYRSA</sequence>
<feature type="compositionally biased region" description="Basic and acidic residues" evidence="1">
    <location>
        <begin position="247"/>
        <end position="256"/>
    </location>
</feature>
<dbReference type="AlphaFoldDB" id="A0AAW0SC24"/>
<dbReference type="EMBL" id="JARAKH010001509">
    <property type="protein sequence ID" value="KAK8372874.1"/>
    <property type="molecule type" value="Genomic_DNA"/>
</dbReference>
<name>A0AAW0SC24_SCYPA</name>
<comment type="caution">
    <text evidence="2">The sequence shown here is derived from an EMBL/GenBank/DDBJ whole genome shotgun (WGS) entry which is preliminary data.</text>
</comment>
<reference evidence="2 3" key="1">
    <citation type="submission" date="2023-03" db="EMBL/GenBank/DDBJ databases">
        <title>High-quality genome of Scylla paramamosain provides insights in environmental adaptation.</title>
        <authorList>
            <person name="Zhang L."/>
        </authorList>
    </citation>
    <scope>NUCLEOTIDE SEQUENCE [LARGE SCALE GENOMIC DNA]</scope>
    <source>
        <strain evidence="2">LZ_2023a</strain>
        <tissue evidence="2">Muscle</tissue>
    </source>
</reference>
<evidence type="ECO:0000256" key="1">
    <source>
        <dbReference type="SAM" id="MobiDB-lite"/>
    </source>
</evidence>
<organism evidence="2 3">
    <name type="scientific">Scylla paramamosain</name>
    <name type="common">Mud crab</name>
    <dbReference type="NCBI Taxonomy" id="85552"/>
    <lineage>
        <taxon>Eukaryota</taxon>
        <taxon>Metazoa</taxon>
        <taxon>Ecdysozoa</taxon>
        <taxon>Arthropoda</taxon>
        <taxon>Crustacea</taxon>
        <taxon>Multicrustacea</taxon>
        <taxon>Malacostraca</taxon>
        <taxon>Eumalacostraca</taxon>
        <taxon>Eucarida</taxon>
        <taxon>Decapoda</taxon>
        <taxon>Pleocyemata</taxon>
        <taxon>Brachyura</taxon>
        <taxon>Eubrachyura</taxon>
        <taxon>Portunoidea</taxon>
        <taxon>Portunidae</taxon>
        <taxon>Portuninae</taxon>
        <taxon>Scylla</taxon>
    </lineage>
</organism>
<protein>
    <submittedName>
        <fullName evidence="2">Uncharacterized protein</fullName>
    </submittedName>
</protein>
<accession>A0AAW0SC24</accession>
<evidence type="ECO:0000313" key="2">
    <source>
        <dbReference type="EMBL" id="KAK8372874.1"/>
    </source>
</evidence>
<feature type="compositionally biased region" description="Basic and acidic residues" evidence="1">
    <location>
        <begin position="279"/>
        <end position="296"/>
    </location>
</feature>
<feature type="region of interest" description="Disordered" evidence="1">
    <location>
        <begin position="371"/>
        <end position="430"/>
    </location>
</feature>
<keyword evidence="3" id="KW-1185">Reference proteome</keyword>
<dbReference type="Proteomes" id="UP001487740">
    <property type="component" value="Unassembled WGS sequence"/>
</dbReference>
<dbReference type="PANTHER" id="PTHR45737:SF6">
    <property type="entry name" value="VON WILLEBRAND FACTOR A DOMAIN-CONTAINING PROTEIN 5A"/>
    <property type="match status" value="1"/>
</dbReference>
<feature type="region of interest" description="Disordered" evidence="1">
    <location>
        <begin position="185"/>
        <end position="300"/>
    </location>
</feature>
<feature type="compositionally biased region" description="Basic and acidic residues" evidence="1">
    <location>
        <begin position="185"/>
        <end position="201"/>
    </location>
</feature>